<dbReference type="RefSeq" id="WP_203719184.1">
    <property type="nucleotide sequence ID" value="NZ_BONE01000135.1"/>
</dbReference>
<dbReference type="InterPro" id="IPR036388">
    <property type="entry name" value="WH-like_DNA-bd_sf"/>
</dbReference>
<evidence type="ECO:0000256" key="3">
    <source>
        <dbReference type="ARBA" id="ARBA00023163"/>
    </source>
</evidence>
<reference evidence="5 6" key="1">
    <citation type="submission" date="2021-01" db="EMBL/GenBank/DDBJ databases">
        <title>Whole genome shotgun sequence of Asanoa siamensis NBRC 107932.</title>
        <authorList>
            <person name="Komaki H."/>
            <person name="Tamura T."/>
        </authorList>
    </citation>
    <scope>NUCLEOTIDE SEQUENCE [LARGE SCALE GENOMIC DNA]</scope>
    <source>
        <strain evidence="5 6">NBRC 107932</strain>
    </source>
</reference>
<keyword evidence="1" id="KW-0805">Transcription regulation</keyword>
<dbReference type="CDD" id="cd00090">
    <property type="entry name" value="HTH_ARSR"/>
    <property type="match status" value="1"/>
</dbReference>
<proteinExistence type="predicted"/>
<dbReference type="InterPro" id="IPR036390">
    <property type="entry name" value="WH_DNA-bd_sf"/>
</dbReference>
<gene>
    <name evidence="5" type="ORF">Asi02nite_78760</name>
</gene>
<dbReference type="Pfam" id="PF19361">
    <property type="entry name" value="DUF5937"/>
    <property type="match status" value="1"/>
</dbReference>
<evidence type="ECO:0000313" key="5">
    <source>
        <dbReference type="EMBL" id="GIF78358.1"/>
    </source>
</evidence>
<dbReference type="SUPFAM" id="SSF46785">
    <property type="entry name" value="Winged helix' DNA-binding domain"/>
    <property type="match status" value="1"/>
</dbReference>
<dbReference type="InterPro" id="IPR011991">
    <property type="entry name" value="ArsR-like_HTH"/>
</dbReference>
<dbReference type="Proteomes" id="UP000604117">
    <property type="component" value="Unassembled WGS sequence"/>
</dbReference>
<sequence>MTRFAVGTEDLLRTRFAYSPVLELERLLRALADPSRRGVPGSWLTRLRPRFAPLRTTAAMQAVLTLQLPRSGATFLVPPPARLGQTIEDDLAALRAAPADAVRAEIDFYLRRRLDATPAARAVLTAPDVLDQIAAAFAGAWDALLAQDWPELRQLCERDVTHRAGLLGSGGWAAALAGLHPGVRWRDGGIDLVDDDGPTVALGGAGLLLVPSVFVWPEVGVFADDPWPKAIVYPARGVGTLLERGRPEAPDQLAALLGRSRALLLTSLADPASTSQLATALRMSVGGVGDHLAVLLHSRLVERTRAGRSVLYRRTPLGDELAADRTSTDEPPRAG</sequence>
<comment type="caution">
    <text evidence="5">The sequence shown here is derived from an EMBL/GenBank/DDBJ whole genome shotgun (WGS) entry which is preliminary data.</text>
</comment>
<dbReference type="Gene3D" id="1.10.10.10">
    <property type="entry name" value="Winged helix-like DNA-binding domain superfamily/Winged helix DNA-binding domain"/>
    <property type="match status" value="1"/>
</dbReference>
<keyword evidence="3" id="KW-0804">Transcription</keyword>
<keyword evidence="2" id="KW-0238">DNA-binding</keyword>
<protein>
    <submittedName>
        <fullName evidence="5">ArsR family transcriptional regulator</fullName>
    </submittedName>
</protein>
<name>A0ABQ4D488_9ACTN</name>
<evidence type="ECO:0000259" key="4">
    <source>
        <dbReference type="SMART" id="SM00418"/>
    </source>
</evidence>
<evidence type="ECO:0000313" key="6">
    <source>
        <dbReference type="Proteomes" id="UP000604117"/>
    </source>
</evidence>
<dbReference type="PANTHER" id="PTHR43132:SF6">
    <property type="entry name" value="HTH-TYPE TRANSCRIPTIONAL REPRESSOR CZRA"/>
    <property type="match status" value="1"/>
</dbReference>
<dbReference type="SMART" id="SM00418">
    <property type="entry name" value="HTH_ARSR"/>
    <property type="match status" value="1"/>
</dbReference>
<feature type="domain" description="HTH arsR-type" evidence="4">
    <location>
        <begin position="251"/>
        <end position="330"/>
    </location>
</feature>
<evidence type="ECO:0000256" key="1">
    <source>
        <dbReference type="ARBA" id="ARBA00023015"/>
    </source>
</evidence>
<dbReference type="InterPro" id="IPR051011">
    <property type="entry name" value="Metal_resp_trans_reg"/>
</dbReference>
<dbReference type="PANTHER" id="PTHR43132">
    <property type="entry name" value="ARSENICAL RESISTANCE OPERON REPRESSOR ARSR-RELATED"/>
    <property type="match status" value="1"/>
</dbReference>
<evidence type="ECO:0000256" key="2">
    <source>
        <dbReference type="ARBA" id="ARBA00023125"/>
    </source>
</evidence>
<dbReference type="EMBL" id="BONE01000135">
    <property type="protein sequence ID" value="GIF78358.1"/>
    <property type="molecule type" value="Genomic_DNA"/>
</dbReference>
<keyword evidence="6" id="KW-1185">Reference proteome</keyword>
<dbReference type="InterPro" id="IPR045981">
    <property type="entry name" value="DUF5937"/>
</dbReference>
<accession>A0ABQ4D488</accession>
<organism evidence="5 6">
    <name type="scientific">Asanoa siamensis</name>
    <dbReference type="NCBI Taxonomy" id="926357"/>
    <lineage>
        <taxon>Bacteria</taxon>
        <taxon>Bacillati</taxon>
        <taxon>Actinomycetota</taxon>
        <taxon>Actinomycetes</taxon>
        <taxon>Micromonosporales</taxon>
        <taxon>Micromonosporaceae</taxon>
        <taxon>Asanoa</taxon>
    </lineage>
</organism>
<dbReference type="InterPro" id="IPR001845">
    <property type="entry name" value="HTH_ArsR_DNA-bd_dom"/>
</dbReference>